<accession>A0AAP0IK29</accession>
<keyword evidence="3" id="KW-1185">Reference proteome</keyword>
<dbReference type="Proteomes" id="UP001417504">
    <property type="component" value="Unassembled WGS sequence"/>
</dbReference>
<evidence type="ECO:0000313" key="3">
    <source>
        <dbReference type="Proteomes" id="UP001417504"/>
    </source>
</evidence>
<dbReference type="AlphaFoldDB" id="A0AAP0IK29"/>
<dbReference type="EMBL" id="JBBNAE010000006">
    <property type="protein sequence ID" value="KAK9116580.1"/>
    <property type="molecule type" value="Genomic_DNA"/>
</dbReference>
<feature type="chain" id="PRO_5042873871" evidence="1">
    <location>
        <begin position="18"/>
        <end position="284"/>
    </location>
</feature>
<keyword evidence="1" id="KW-0732">Signal</keyword>
<gene>
    <name evidence="2" type="ORF">Sjap_015527</name>
</gene>
<comment type="caution">
    <text evidence="2">The sequence shown here is derived from an EMBL/GenBank/DDBJ whole genome shotgun (WGS) entry which is preliminary data.</text>
</comment>
<feature type="signal peptide" evidence="1">
    <location>
        <begin position="1"/>
        <end position="17"/>
    </location>
</feature>
<proteinExistence type="predicted"/>
<evidence type="ECO:0000256" key="1">
    <source>
        <dbReference type="SAM" id="SignalP"/>
    </source>
</evidence>
<organism evidence="2 3">
    <name type="scientific">Stephania japonica</name>
    <dbReference type="NCBI Taxonomy" id="461633"/>
    <lineage>
        <taxon>Eukaryota</taxon>
        <taxon>Viridiplantae</taxon>
        <taxon>Streptophyta</taxon>
        <taxon>Embryophyta</taxon>
        <taxon>Tracheophyta</taxon>
        <taxon>Spermatophyta</taxon>
        <taxon>Magnoliopsida</taxon>
        <taxon>Ranunculales</taxon>
        <taxon>Menispermaceae</taxon>
        <taxon>Menispermoideae</taxon>
        <taxon>Cissampelideae</taxon>
        <taxon>Stephania</taxon>
    </lineage>
</organism>
<protein>
    <submittedName>
        <fullName evidence="2">Uncharacterized protein</fullName>
    </submittedName>
</protein>
<evidence type="ECO:0000313" key="2">
    <source>
        <dbReference type="EMBL" id="KAK9116580.1"/>
    </source>
</evidence>
<name>A0AAP0IK29_9MAGN</name>
<reference evidence="2 3" key="1">
    <citation type="submission" date="2024-01" db="EMBL/GenBank/DDBJ databases">
        <title>Genome assemblies of Stephania.</title>
        <authorList>
            <person name="Yang L."/>
        </authorList>
    </citation>
    <scope>NUCLEOTIDE SEQUENCE [LARGE SCALE GENOMIC DNA]</scope>
    <source>
        <strain evidence="2">QJT</strain>
        <tissue evidence="2">Leaf</tissue>
    </source>
</reference>
<sequence>MLSELSLFCFYVLTGWPETTVVGGAVGLTAALGGCFGDHAKPMMVSRNSPMGEVLFDQSMPRKPSQCWTGQLTLVNWSRVNCPGPLTGPQGRSGPWMSPGTVRPLVSNQGHDTPGGAGQKLPSAHTYLRGEEPLLLPPSPVGTTPKGPLHLPGAGELCRLSGQGRQVPASYGWAGARVFGEGGAPLSLSSRLAVTPLFLGGSNGDGGIVAGLAGDTRPCHPFSLSHYVQLSSLSEVVVTAPVGVEVGQKLPLSAVLLAGLLLWEVAGDHAKPMMVSRNSPMGPS</sequence>